<evidence type="ECO:0000256" key="2">
    <source>
        <dbReference type="SAM" id="SignalP"/>
    </source>
</evidence>
<feature type="signal peptide" evidence="2">
    <location>
        <begin position="1"/>
        <end position="25"/>
    </location>
</feature>
<evidence type="ECO:0000256" key="1">
    <source>
        <dbReference type="SAM" id="MobiDB-lite"/>
    </source>
</evidence>
<accession>A0ABS8SR31</accession>
<feature type="compositionally biased region" description="Polar residues" evidence="1">
    <location>
        <begin position="128"/>
        <end position="142"/>
    </location>
</feature>
<reference evidence="3 4" key="1">
    <citation type="journal article" date="2021" name="BMC Genomics">
        <title>Datura genome reveals duplications of psychoactive alkaloid biosynthetic genes and high mutation rate following tissue culture.</title>
        <authorList>
            <person name="Rajewski A."/>
            <person name="Carter-House D."/>
            <person name="Stajich J."/>
            <person name="Litt A."/>
        </authorList>
    </citation>
    <scope>NUCLEOTIDE SEQUENCE [LARGE SCALE GENOMIC DNA]</scope>
    <source>
        <strain evidence="3">AR-01</strain>
    </source>
</reference>
<feature type="region of interest" description="Disordered" evidence="1">
    <location>
        <begin position="118"/>
        <end position="167"/>
    </location>
</feature>
<feature type="compositionally biased region" description="Polar residues" evidence="1">
    <location>
        <begin position="149"/>
        <end position="164"/>
    </location>
</feature>
<dbReference type="EMBL" id="JACEIK010000719">
    <property type="protein sequence ID" value="MCD7461363.1"/>
    <property type="molecule type" value="Genomic_DNA"/>
</dbReference>
<protein>
    <submittedName>
        <fullName evidence="3">Uncharacterized protein</fullName>
    </submittedName>
</protein>
<organism evidence="3 4">
    <name type="scientific">Datura stramonium</name>
    <name type="common">Jimsonweed</name>
    <name type="synonym">Common thornapple</name>
    <dbReference type="NCBI Taxonomy" id="4076"/>
    <lineage>
        <taxon>Eukaryota</taxon>
        <taxon>Viridiplantae</taxon>
        <taxon>Streptophyta</taxon>
        <taxon>Embryophyta</taxon>
        <taxon>Tracheophyta</taxon>
        <taxon>Spermatophyta</taxon>
        <taxon>Magnoliopsida</taxon>
        <taxon>eudicotyledons</taxon>
        <taxon>Gunneridae</taxon>
        <taxon>Pentapetalae</taxon>
        <taxon>asterids</taxon>
        <taxon>lamiids</taxon>
        <taxon>Solanales</taxon>
        <taxon>Solanaceae</taxon>
        <taxon>Solanoideae</taxon>
        <taxon>Datureae</taxon>
        <taxon>Datura</taxon>
    </lineage>
</organism>
<comment type="caution">
    <text evidence="3">The sequence shown here is derived from an EMBL/GenBank/DDBJ whole genome shotgun (WGS) entry which is preliminary data.</text>
</comment>
<name>A0ABS8SR31_DATST</name>
<evidence type="ECO:0000313" key="3">
    <source>
        <dbReference type="EMBL" id="MCD7461363.1"/>
    </source>
</evidence>
<keyword evidence="4" id="KW-1185">Reference proteome</keyword>
<evidence type="ECO:0000313" key="4">
    <source>
        <dbReference type="Proteomes" id="UP000823775"/>
    </source>
</evidence>
<gene>
    <name evidence="3" type="ORF">HAX54_045959</name>
</gene>
<proteinExistence type="predicted"/>
<dbReference type="Proteomes" id="UP000823775">
    <property type="component" value="Unassembled WGS sequence"/>
</dbReference>
<sequence>MAKIILLHVVALFMIFSLFLNYGNATTPRKLGVRYNAVTSLSNIDDATFGGLGFARKLGSGRDQDSPILGLSAQEHTITPGKLGARQFGITCLSNTNCAILGGSGHLYPSISSSSAHANEATPRKLGSRQNVVTSLPNTNEVISDGSKDQYSPISSSSAHTNAPQHYPIIDPTIFTNEAIARKHGTYQNPIIVTSLSNTNEAINTGESELHSSLVSRSPTQTNVVLPRKPGSGHVSSIIN</sequence>
<feature type="chain" id="PRO_5047174235" evidence="2">
    <location>
        <begin position="26"/>
        <end position="240"/>
    </location>
</feature>
<keyword evidence="2" id="KW-0732">Signal</keyword>